<dbReference type="KEGG" id="bca:BCE_1990"/>
<proteinExistence type="predicted"/>
<reference evidence="1 2" key="1">
    <citation type="journal article" date="2004" name="Nucleic Acids Res.">
        <title>The genome sequence of Bacillus cereus ATCC 10987 reveals metabolic adaptations and a large plasmid related to Bacillus anthracis pXO1.</title>
        <authorList>
            <person name="Rasko D.A."/>
            <person name="Ravel J."/>
            <person name="Okstad O.A."/>
            <person name="Helgason E."/>
            <person name="Cer R.Z."/>
            <person name="Jiang L."/>
            <person name="Shores K.A."/>
            <person name="Fouts D.E."/>
            <person name="Tourasse N.J."/>
            <person name="Angiuoli S.V."/>
            <person name="Kolonay J."/>
            <person name="Nelson W.C."/>
            <person name="Kolsto A.-B."/>
            <person name="Fraser C.M."/>
            <person name="Read T.D."/>
        </authorList>
    </citation>
    <scope>NUCLEOTIDE SEQUENCE [LARGE SCALE GENOMIC DNA]</scope>
    <source>
        <strain evidence="2">ATCC 10987 / NRS 248</strain>
    </source>
</reference>
<dbReference type="AlphaFoldDB" id="Q739Z7"/>
<dbReference type="Proteomes" id="UP000002527">
    <property type="component" value="Chromosome"/>
</dbReference>
<evidence type="ECO:0000313" key="1">
    <source>
        <dbReference type="EMBL" id="AAS40914.1"/>
    </source>
</evidence>
<accession>Q739Z7</accession>
<dbReference type="EMBL" id="AE017194">
    <property type="protein sequence ID" value="AAS40914.1"/>
    <property type="molecule type" value="Genomic_DNA"/>
</dbReference>
<dbReference type="HOGENOM" id="CLU_3363000_0_0_9"/>
<sequence>MIWSRREIIQSLQVLSTNKRFYNRLGLEKYMDKKA</sequence>
<organism evidence="1 2">
    <name type="scientific">Bacillus cereus (strain ATCC 10987 / NRS 248)</name>
    <dbReference type="NCBI Taxonomy" id="222523"/>
    <lineage>
        <taxon>Bacteria</taxon>
        <taxon>Bacillati</taxon>
        <taxon>Bacillota</taxon>
        <taxon>Bacilli</taxon>
        <taxon>Bacillales</taxon>
        <taxon>Bacillaceae</taxon>
        <taxon>Bacillus</taxon>
        <taxon>Bacillus cereus group</taxon>
    </lineage>
</organism>
<name>Q739Z7_BACC1</name>
<protein>
    <submittedName>
        <fullName evidence="1">Uncharacterized protein</fullName>
    </submittedName>
</protein>
<gene>
    <name evidence="1" type="ordered locus">BCE_1990</name>
</gene>
<evidence type="ECO:0000313" key="2">
    <source>
        <dbReference type="Proteomes" id="UP000002527"/>
    </source>
</evidence>